<dbReference type="InterPro" id="IPR029058">
    <property type="entry name" value="AB_hydrolase_fold"/>
</dbReference>
<reference evidence="1 2" key="1">
    <citation type="submission" date="2024-06" db="EMBL/GenBank/DDBJ databases">
        <title>Genomic Encyclopedia of Type Strains, Phase IV (KMG-IV): sequencing the most valuable type-strain genomes for metagenomic binning, comparative biology and taxonomic classification.</title>
        <authorList>
            <person name="Goeker M."/>
        </authorList>
    </citation>
    <scope>NUCLEOTIDE SEQUENCE [LARGE SCALE GENOMIC DNA]</scope>
    <source>
        <strain evidence="1 2">DSM 28303</strain>
    </source>
</reference>
<protein>
    <submittedName>
        <fullName evidence="1">Fermentation-respiration switch protein FrsA (DUF1100 family)</fullName>
    </submittedName>
</protein>
<organism evidence="1 2">
    <name type="scientific">Streptococcus rupicaprae</name>
    <dbReference type="NCBI Taxonomy" id="759619"/>
    <lineage>
        <taxon>Bacteria</taxon>
        <taxon>Bacillati</taxon>
        <taxon>Bacillota</taxon>
        <taxon>Bacilli</taxon>
        <taxon>Lactobacillales</taxon>
        <taxon>Streptococcaceae</taxon>
        <taxon>Streptococcus</taxon>
    </lineage>
</organism>
<name>A0ABV2FHS3_9STRE</name>
<gene>
    <name evidence="1" type="ORF">ABID29_001230</name>
</gene>
<dbReference type="RefSeq" id="WP_354365145.1">
    <property type="nucleotide sequence ID" value="NZ_JBEPLO010000011.1"/>
</dbReference>
<proteinExistence type="predicted"/>
<dbReference type="PANTHER" id="PTHR47751">
    <property type="entry name" value="SUPERFAMILY HYDROLASE, PUTATIVE (AFU_ORTHOLOGUE AFUA_2G16580)-RELATED"/>
    <property type="match status" value="1"/>
</dbReference>
<dbReference type="EMBL" id="JBEPLO010000011">
    <property type="protein sequence ID" value="MET3558115.1"/>
    <property type="molecule type" value="Genomic_DNA"/>
</dbReference>
<comment type="caution">
    <text evidence="1">The sequence shown here is derived from an EMBL/GenBank/DDBJ whole genome shotgun (WGS) entry which is preliminary data.</text>
</comment>
<sequence length="336" mass="37452">MPKTFKIYENIESQNVRFKNRFGIEVAGDLYLPEGYDNQKNPAIVVSGPFGAVKEQVSGLYAQEFAKNGFVALAFDPSFTGESGGAVRDVAEPVIFTEDYSAAVDYLGTLAYVDRERIGAQAICGLSGMALTAAGADTRIKAVATASMYDMSKSMYLGYMNSYTDEQKAKLREHISQQRWVDVDNGAQETGHYSLGFHELGFDEEGNVVTGDNLFPDQLPEDANPVAKAFFDYYRTSRGYHERSINSIAAWTATTPMSFYEFPLYDNIKDISPRPILLVAGDNAHSRYHSEEVYAVASEPKELLIVPNADHVDLYDQKDKIPFEKLVAFFSEYLNE</sequence>
<dbReference type="InterPro" id="IPR051411">
    <property type="entry name" value="Polyketide_trans_af380"/>
</dbReference>
<dbReference type="Gene3D" id="3.40.50.1820">
    <property type="entry name" value="alpha/beta hydrolase"/>
    <property type="match status" value="1"/>
</dbReference>
<dbReference type="SUPFAM" id="SSF53474">
    <property type="entry name" value="alpha/beta-Hydrolases"/>
    <property type="match status" value="1"/>
</dbReference>
<evidence type="ECO:0000313" key="1">
    <source>
        <dbReference type="EMBL" id="MET3558115.1"/>
    </source>
</evidence>
<accession>A0ABV2FHS3</accession>
<keyword evidence="2" id="KW-1185">Reference proteome</keyword>
<evidence type="ECO:0000313" key="2">
    <source>
        <dbReference type="Proteomes" id="UP001549122"/>
    </source>
</evidence>
<dbReference type="PANTHER" id="PTHR47751:SF1">
    <property type="entry name" value="SUPERFAMILY HYDROLASE, PUTATIVE (AFU_ORTHOLOGUE AFUA_2G16580)-RELATED"/>
    <property type="match status" value="1"/>
</dbReference>
<dbReference type="Proteomes" id="UP001549122">
    <property type="component" value="Unassembled WGS sequence"/>
</dbReference>
<dbReference type="Gene3D" id="1.10.10.800">
    <property type="match status" value="1"/>
</dbReference>